<proteinExistence type="predicted"/>
<feature type="domain" description="Histidine kinase" evidence="7">
    <location>
        <begin position="198"/>
        <end position="424"/>
    </location>
</feature>
<feature type="domain" description="Response regulatory" evidence="8">
    <location>
        <begin position="447"/>
        <end position="566"/>
    </location>
</feature>
<dbReference type="InterPro" id="IPR001789">
    <property type="entry name" value="Sig_transdc_resp-reg_receiver"/>
</dbReference>
<dbReference type="PANTHER" id="PTHR45339:SF1">
    <property type="entry name" value="HYBRID SIGNAL TRANSDUCTION HISTIDINE KINASE J"/>
    <property type="match status" value="1"/>
</dbReference>
<dbReference type="SMART" id="SM00387">
    <property type="entry name" value="HATPase_c"/>
    <property type="match status" value="1"/>
</dbReference>
<keyword evidence="6" id="KW-1133">Transmembrane helix</keyword>
<dbReference type="EMBL" id="PDNZ01000004">
    <property type="protein sequence ID" value="PWW82078.1"/>
    <property type="molecule type" value="Genomic_DNA"/>
</dbReference>
<keyword evidence="4" id="KW-0902">Two-component regulatory system</keyword>
<feature type="modified residue" description="4-aspartylphosphate" evidence="5">
    <location>
        <position position="630"/>
    </location>
</feature>
<dbReference type="PROSITE" id="PS50109">
    <property type="entry name" value="HIS_KIN"/>
    <property type="match status" value="1"/>
</dbReference>
<evidence type="ECO:0000256" key="6">
    <source>
        <dbReference type="SAM" id="Phobius"/>
    </source>
</evidence>
<dbReference type="PRINTS" id="PR00344">
    <property type="entry name" value="BCTRLSENSOR"/>
</dbReference>
<dbReference type="InterPro" id="IPR036890">
    <property type="entry name" value="HATPase_C_sf"/>
</dbReference>
<dbReference type="Gene3D" id="3.30.565.10">
    <property type="entry name" value="Histidine kinase-like ATPase, C-terminal domain"/>
    <property type="match status" value="1"/>
</dbReference>
<dbReference type="PROSITE" id="PS50110">
    <property type="entry name" value="RESPONSE_REGULATORY"/>
    <property type="match status" value="2"/>
</dbReference>
<keyword evidence="9" id="KW-0808">Transferase</keyword>
<dbReference type="EC" id="2.7.13.3" evidence="2"/>
<feature type="transmembrane region" description="Helical" evidence="6">
    <location>
        <begin position="129"/>
        <end position="152"/>
    </location>
</feature>
<keyword evidence="9" id="KW-0418">Kinase</keyword>
<dbReference type="InterPro" id="IPR004358">
    <property type="entry name" value="Sig_transdc_His_kin-like_C"/>
</dbReference>
<keyword evidence="3 5" id="KW-0597">Phosphoprotein</keyword>
<comment type="caution">
    <text evidence="9">The sequence shown here is derived from an EMBL/GenBank/DDBJ whole genome shotgun (WGS) entry which is preliminary data.</text>
</comment>
<gene>
    <name evidence="9" type="ORF">CR164_06995</name>
</gene>
<reference evidence="10" key="1">
    <citation type="submission" date="2017-10" db="EMBL/GenBank/DDBJ databases">
        <authorList>
            <person name="Gaisin V.A."/>
            <person name="Rysina M.S."/>
            <person name="Grouzdev D.S."/>
        </authorList>
    </citation>
    <scope>NUCLEOTIDE SEQUENCE [LARGE SCALE GENOMIC DNA]</scope>
    <source>
        <strain evidence="10">V1</strain>
    </source>
</reference>
<protein>
    <recommendedName>
        <fullName evidence="2">histidine kinase</fullName>
        <ecNumber evidence="2">2.7.13.3</ecNumber>
    </recommendedName>
</protein>
<dbReference type="SUPFAM" id="SSF47384">
    <property type="entry name" value="Homodimeric domain of signal transducing histidine kinase"/>
    <property type="match status" value="1"/>
</dbReference>
<dbReference type="PANTHER" id="PTHR45339">
    <property type="entry name" value="HYBRID SIGNAL TRANSDUCTION HISTIDINE KINASE J"/>
    <property type="match status" value="1"/>
</dbReference>
<dbReference type="SUPFAM" id="SSF52172">
    <property type="entry name" value="CheY-like"/>
    <property type="match status" value="2"/>
</dbReference>
<keyword evidence="10" id="KW-1185">Reference proteome</keyword>
<dbReference type="InterPro" id="IPR011006">
    <property type="entry name" value="CheY-like_superfamily"/>
</dbReference>
<dbReference type="CDD" id="cd17546">
    <property type="entry name" value="REC_hyHK_CKI1_RcsC-like"/>
    <property type="match status" value="2"/>
</dbReference>
<evidence type="ECO:0000313" key="9">
    <source>
        <dbReference type="EMBL" id="PWW82078.1"/>
    </source>
</evidence>
<dbReference type="InterPro" id="IPR005467">
    <property type="entry name" value="His_kinase_dom"/>
</dbReference>
<comment type="caution">
    <text evidence="5">Lacks conserved residue(s) required for the propagation of feature annotation.</text>
</comment>
<evidence type="ECO:0000256" key="3">
    <source>
        <dbReference type="ARBA" id="ARBA00022553"/>
    </source>
</evidence>
<feature type="domain" description="Response regulatory" evidence="8">
    <location>
        <begin position="581"/>
        <end position="699"/>
    </location>
</feature>
<dbReference type="Gene3D" id="1.10.287.130">
    <property type="match status" value="1"/>
</dbReference>
<keyword evidence="6" id="KW-0472">Membrane</keyword>
<feature type="transmembrane region" description="Helical" evidence="6">
    <location>
        <begin position="51"/>
        <end position="68"/>
    </location>
</feature>
<feature type="transmembrane region" description="Helical" evidence="6">
    <location>
        <begin position="106"/>
        <end position="122"/>
    </location>
</feature>
<dbReference type="Pfam" id="PF00072">
    <property type="entry name" value="Response_reg"/>
    <property type="match status" value="2"/>
</dbReference>
<evidence type="ECO:0000256" key="4">
    <source>
        <dbReference type="ARBA" id="ARBA00023012"/>
    </source>
</evidence>
<dbReference type="Pfam" id="PF02518">
    <property type="entry name" value="HATPase_c"/>
    <property type="match status" value="1"/>
</dbReference>
<feature type="transmembrane region" description="Helical" evidence="6">
    <location>
        <begin position="20"/>
        <end position="39"/>
    </location>
</feature>
<evidence type="ECO:0000259" key="7">
    <source>
        <dbReference type="PROSITE" id="PS50109"/>
    </source>
</evidence>
<feature type="transmembrane region" description="Helical" evidence="6">
    <location>
        <begin position="80"/>
        <end position="100"/>
    </location>
</feature>
<keyword evidence="6" id="KW-0812">Transmembrane</keyword>
<dbReference type="AlphaFoldDB" id="A0A317T645"/>
<evidence type="ECO:0000256" key="1">
    <source>
        <dbReference type="ARBA" id="ARBA00000085"/>
    </source>
</evidence>
<sequence length="701" mass="78584">MNVAEFIRSSFSRGTQVSRFNIMAAAALGAPAHLSFYVAYKYIFQLPYDNLALRLVAVALCLVGLFKLKNPDFLGKYFPIYWHSMLIFVLPFILTVMVLKNNFHEAWIYWEIFMIFVLISFVPNPLVFLFDLFLGVGAAIVFFFLTPPFVVLDPQFDIAPYVLLVVFSIVAGYVFSYSNRKGIVAQEKNSAFQALAGSIAHEMRNPLGQVKFSFQSILEELPTYHADKVYECITAQGLDNIYLRVAQGQMAVSRGGQVIDMILDEVKDKPIDTSGFTYLSAEGITKKAIDEYGYESEAERKKLSLECSGDFLIKADETMYVFVLFNLIMNAFYFIKNYPDAHITVCLEKGSSFNRISVRDTGPGIPPENLGRLFDAFFTSGKKGGTGLGLAYCKRVMKAFGGDITCESRQHEYTEFTLEFPVVSGQELVRFRSWMVSRYRDIFEDKSILLVDDELPDREPVKQYLEPFHVIIDEAGNGQEALEMLAKKRYDVVLMNLGMPVMNGYESTEEIRRGKAGATMKNVPIVGHTAVPTYIARGKTEKVGMQAFISKPVTESELINLLASIFNGEYIVGTRDFSGINVMLVDDSSFNRYVLKSILEKHNIGISEAVSGKAAIEKLKLDDIHVILMDIQMPELDGIETTRLIRSSMSGSNKNVPIIGLSGESGEEEIQKALSAGMNDYLLKPVDSVLLLNMIEKWGKS</sequence>
<dbReference type="InterPro" id="IPR003594">
    <property type="entry name" value="HATPase_dom"/>
</dbReference>
<dbReference type="Proteomes" id="UP000246278">
    <property type="component" value="Unassembled WGS sequence"/>
</dbReference>
<comment type="catalytic activity">
    <reaction evidence="1">
        <text>ATP + protein L-histidine = ADP + protein N-phospho-L-histidine.</text>
        <dbReference type="EC" id="2.7.13.3"/>
    </reaction>
</comment>
<dbReference type="SUPFAM" id="SSF55874">
    <property type="entry name" value="ATPase domain of HSP90 chaperone/DNA topoisomerase II/histidine kinase"/>
    <property type="match status" value="1"/>
</dbReference>
<dbReference type="GO" id="GO:0000155">
    <property type="term" value="F:phosphorelay sensor kinase activity"/>
    <property type="evidence" value="ECO:0007669"/>
    <property type="project" value="InterPro"/>
</dbReference>
<dbReference type="Gene3D" id="3.40.50.2300">
    <property type="match status" value="2"/>
</dbReference>
<name>A0A317T645_9CHLB</name>
<dbReference type="SMART" id="SM00448">
    <property type="entry name" value="REC"/>
    <property type="match status" value="2"/>
</dbReference>
<dbReference type="RefSeq" id="WP_110023213.1">
    <property type="nucleotide sequence ID" value="NZ_PDNZ01000004.1"/>
</dbReference>
<evidence type="ECO:0000256" key="5">
    <source>
        <dbReference type="PROSITE-ProRule" id="PRU00169"/>
    </source>
</evidence>
<accession>A0A317T645</accession>
<evidence type="ECO:0000313" key="10">
    <source>
        <dbReference type="Proteomes" id="UP000246278"/>
    </source>
</evidence>
<feature type="transmembrane region" description="Helical" evidence="6">
    <location>
        <begin position="158"/>
        <end position="178"/>
    </location>
</feature>
<organism evidence="9 10">
    <name type="scientific">Prosthecochloris marina</name>
    <dbReference type="NCBI Taxonomy" id="2017681"/>
    <lineage>
        <taxon>Bacteria</taxon>
        <taxon>Pseudomonadati</taxon>
        <taxon>Chlorobiota</taxon>
        <taxon>Chlorobiia</taxon>
        <taxon>Chlorobiales</taxon>
        <taxon>Chlorobiaceae</taxon>
        <taxon>Prosthecochloris</taxon>
    </lineage>
</organism>
<evidence type="ECO:0000256" key="2">
    <source>
        <dbReference type="ARBA" id="ARBA00012438"/>
    </source>
</evidence>
<dbReference type="InterPro" id="IPR036097">
    <property type="entry name" value="HisK_dim/P_sf"/>
</dbReference>
<dbReference type="OrthoDB" id="593752at2"/>
<evidence type="ECO:0000259" key="8">
    <source>
        <dbReference type="PROSITE" id="PS50110"/>
    </source>
</evidence>